<dbReference type="InterPro" id="IPR036116">
    <property type="entry name" value="FN3_sf"/>
</dbReference>
<sequence length="455" mass="50091">MAFTVCQISPSDAYPVPEENPRTRERMRNDCDSRKQTVGCTGTTLAHRRNVSFTYTSDIRDYEGSAYHITCEYDHTSRDLVIQLNHDGSEALKMLRYQWNTEQASQQDNAGRSAGGMTSVDESYHFKNNGSKRVTLSGVPPYTRVSIGLVPNPEHEQGGKYWIYIGSTCWTGSKIGKPSKVHILPTSAFTHPLVEWSAPLSPNGPIDGYDFSWCVMPTEEKVKRSTRDVSLTQKSKNSNSSSVSIASEQGQSIGQHNAQYQSGQNGQGSHSRRTQSGQGGQSSKAGLRQGTIKGNNSHSGNTHNQSPSLNERAVLTRGQGQQVSQSPHNSSQGKTDKVSALNIDNNSGGMKTTIISTVSSTVTTATRALPPPPTTTTPKPEAKCATKDIPVNPANVDVFKGYKAVIEDYDPTATYRVCIRAYNWKGTDKVHSDEECHMRSERAHFEREYFEMCPQ</sequence>
<dbReference type="AlphaFoldDB" id="A0A7M7JFR8"/>
<protein>
    <recommendedName>
        <fullName evidence="2">Fibronectin type-III domain-containing protein</fullName>
    </recommendedName>
</protein>
<dbReference type="SUPFAM" id="SSF49265">
    <property type="entry name" value="Fibronectin type III"/>
    <property type="match status" value="1"/>
</dbReference>
<organism evidence="3 4">
    <name type="scientific">Varroa destructor</name>
    <name type="common">Honeybee mite</name>
    <dbReference type="NCBI Taxonomy" id="109461"/>
    <lineage>
        <taxon>Eukaryota</taxon>
        <taxon>Metazoa</taxon>
        <taxon>Ecdysozoa</taxon>
        <taxon>Arthropoda</taxon>
        <taxon>Chelicerata</taxon>
        <taxon>Arachnida</taxon>
        <taxon>Acari</taxon>
        <taxon>Parasitiformes</taxon>
        <taxon>Mesostigmata</taxon>
        <taxon>Gamasina</taxon>
        <taxon>Dermanyssoidea</taxon>
        <taxon>Varroidae</taxon>
        <taxon>Varroa</taxon>
    </lineage>
</organism>
<evidence type="ECO:0000313" key="4">
    <source>
        <dbReference type="Proteomes" id="UP000594260"/>
    </source>
</evidence>
<feature type="compositionally biased region" description="Polar residues" evidence="1">
    <location>
        <begin position="245"/>
        <end position="264"/>
    </location>
</feature>
<dbReference type="GeneID" id="111246313"/>
<dbReference type="PROSITE" id="PS50853">
    <property type="entry name" value="FN3"/>
    <property type="match status" value="1"/>
</dbReference>
<dbReference type="OrthoDB" id="10413222at2759"/>
<dbReference type="InParanoid" id="A0A7M7JFR8"/>
<feature type="compositionally biased region" description="Polar residues" evidence="1">
    <location>
        <begin position="318"/>
        <end position="333"/>
    </location>
</feature>
<feature type="region of interest" description="Disordered" evidence="1">
    <location>
        <begin position="222"/>
        <end position="346"/>
    </location>
</feature>
<dbReference type="Gene3D" id="2.60.40.10">
    <property type="entry name" value="Immunoglobulins"/>
    <property type="match status" value="1"/>
</dbReference>
<feature type="compositionally biased region" description="Polar residues" evidence="1">
    <location>
        <begin position="292"/>
        <end position="309"/>
    </location>
</feature>
<evidence type="ECO:0000259" key="2">
    <source>
        <dbReference type="PROSITE" id="PS50853"/>
    </source>
</evidence>
<dbReference type="Proteomes" id="UP000594260">
    <property type="component" value="Unplaced"/>
</dbReference>
<proteinExistence type="predicted"/>
<evidence type="ECO:0000313" key="3">
    <source>
        <dbReference type="EnsemblMetazoa" id="XP_022651470"/>
    </source>
</evidence>
<feature type="domain" description="Fibronectin type-III" evidence="2">
    <location>
        <begin position="177"/>
        <end position="279"/>
    </location>
</feature>
<dbReference type="KEGG" id="vde:111246313"/>
<keyword evidence="4" id="KW-1185">Reference proteome</keyword>
<accession>A0A7M7JFR8</accession>
<dbReference type="EnsemblMetazoa" id="XM_022795735">
    <property type="protein sequence ID" value="XP_022651470"/>
    <property type="gene ID" value="LOC111246313"/>
</dbReference>
<reference evidence="3" key="1">
    <citation type="submission" date="2021-01" db="UniProtKB">
        <authorList>
            <consortium name="EnsemblMetazoa"/>
        </authorList>
    </citation>
    <scope>IDENTIFICATION</scope>
</reference>
<feature type="compositionally biased region" description="Low complexity" evidence="1">
    <location>
        <begin position="234"/>
        <end position="244"/>
    </location>
</feature>
<name>A0A7M7JFR8_VARDE</name>
<dbReference type="InterPro" id="IPR003961">
    <property type="entry name" value="FN3_dom"/>
</dbReference>
<evidence type="ECO:0000256" key="1">
    <source>
        <dbReference type="SAM" id="MobiDB-lite"/>
    </source>
</evidence>
<dbReference type="RefSeq" id="XP_022651470.1">
    <property type="nucleotide sequence ID" value="XM_022795735.1"/>
</dbReference>
<dbReference type="InterPro" id="IPR013783">
    <property type="entry name" value="Ig-like_fold"/>
</dbReference>